<evidence type="ECO:0000313" key="2">
    <source>
        <dbReference type="EMBL" id="BAD24974.1"/>
    </source>
</evidence>
<sequence length="73" mass="7935">MQHQLGAAVARMVSAWGGEGRPPTLASGGDGWDDDGCRQVTAGRHLGEDRRGDETAWRKRRSIRAAWWLSGGC</sequence>
<gene>
    <name evidence="2" type="primary">P0491E01.17</name>
</gene>
<dbReference type="EMBL" id="AP002485">
    <property type="protein sequence ID" value="BAD24974.1"/>
    <property type="molecule type" value="Genomic_DNA"/>
</dbReference>
<evidence type="ECO:0000313" key="3">
    <source>
        <dbReference type="Proteomes" id="UP000000763"/>
    </source>
</evidence>
<proteinExistence type="predicted"/>
<protein>
    <submittedName>
        <fullName evidence="2">Uncharacterized protein</fullName>
    </submittedName>
</protein>
<feature type="compositionally biased region" description="Basic and acidic residues" evidence="1">
    <location>
        <begin position="45"/>
        <end position="56"/>
    </location>
</feature>
<reference evidence="3" key="1">
    <citation type="journal article" date="2005" name="Nature">
        <title>The map-based sequence of the rice genome.</title>
        <authorList>
            <consortium name="International rice genome sequencing project (IRGSP)"/>
            <person name="Matsumoto T."/>
            <person name="Wu J."/>
            <person name="Kanamori H."/>
            <person name="Katayose Y."/>
            <person name="Fujisawa M."/>
            <person name="Namiki N."/>
            <person name="Mizuno H."/>
            <person name="Yamamoto K."/>
            <person name="Antonio B.A."/>
            <person name="Baba T."/>
            <person name="Sakata K."/>
            <person name="Nagamura Y."/>
            <person name="Aoki H."/>
            <person name="Arikawa K."/>
            <person name="Arita K."/>
            <person name="Bito T."/>
            <person name="Chiden Y."/>
            <person name="Fujitsuka N."/>
            <person name="Fukunaka R."/>
            <person name="Hamada M."/>
            <person name="Harada C."/>
            <person name="Hayashi A."/>
            <person name="Hijishita S."/>
            <person name="Honda M."/>
            <person name="Hosokawa S."/>
            <person name="Ichikawa Y."/>
            <person name="Idonuma A."/>
            <person name="Iijima M."/>
            <person name="Ikeda M."/>
            <person name="Ikeno M."/>
            <person name="Ito K."/>
            <person name="Ito S."/>
            <person name="Ito T."/>
            <person name="Ito Y."/>
            <person name="Ito Y."/>
            <person name="Iwabuchi A."/>
            <person name="Kamiya K."/>
            <person name="Karasawa W."/>
            <person name="Kurita K."/>
            <person name="Katagiri S."/>
            <person name="Kikuta A."/>
            <person name="Kobayashi H."/>
            <person name="Kobayashi N."/>
            <person name="Machita K."/>
            <person name="Maehara T."/>
            <person name="Masukawa M."/>
            <person name="Mizubayashi T."/>
            <person name="Mukai Y."/>
            <person name="Nagasaki H."/>
            <person name="Nagata Y."/>
            <person name="Naito S."/>
            <person name="Nakashima M."/>
            <person name="Nakama Y."/>
            <person name="Nakamichi Y."/>
            <person name="Nakamura M."/>
            <person name="Meguro A."/>
            <person name="Negishi M."/>
            <person name="Ohta I."/>
            <person name="Ohta T."/>
            <person name="Okamoto M."/>
            <person name="Ono N."/>
            <person name="Saji S."/>
            <person name="Sakaguchi M."/>
            <person name="Sakai K."/>
            <person name="Shibata M."/>
            <person name="Shimokawa T."/>
            <person name="Song J."/>
            <person name="Takazaki Y."/>
            <person name="Terasawa K."/>
            <person name="Tsugane M."/>
            <person name="Tsuji K."/>
            <person name="Ueda S."/>
            <person name="Waki K."/>
            <person name="Yamagata H."/>
            <person name="Yamamoto M."/>
            <person name="Yamamoto S."/>
            <person name="Yamane H."/>
            <person name="Yoshiki S."/>
            <person name="Yoshihara R."/>
            <person name="Yukawa K."/>
            <person name="Zhong H."/>
            <person name="Yano M."/>
            <person name="Yuan Q."/>
            <person name="Ouyang S."/>
            <person name="Liu J."/>
            <person name="Jones K.M."/>
            <person name="Gansberger K."/>
            <person name="Moffat K."/>
            <person name="Hill J."/>
            <person name="Bera J."/>
            <person name="Fadrosh D."/>
            <person name="Jin S."/>
            <person name="Johri S."/>
            <person name="Kim M."/>
            <person name="Overton L."/>
            <person name="Reardon M."/>
            <person name="Tsitrin T."/>
            <person name="Vuong H."/>
            <person name="Weaver B."/>
            <person name="Ciecko A."/>
            <person name="Tallon L."/>
            <person name="Jackson J."/>
            <person name="Pai G."/>
            <person name="Aken S.V."/>
            <person name="Utterback T."/>
            <person name="Reidmuller S."/>
            <person name="Feldblyum T."/>
            <person name="Hsiao J."/>
            <person name="Zismann V."/>
            <person name="Iobst S."/>
            <person name="de Vazeille A.R."/>
            <person name="Buell C.R."/>
            <person name="Ying K."/>
            <person name="Li Y."/>
            <person name="Lu T."/>
            <person name="Huang Y."/>
            <person name="Zhao Q."/>
            <person name="Feng Q."/>
            <person name="Zhang L."/>
            <person name="Zhu J."/>
            <person name="Weng Q."/>
            <person name="Mu J."/>
            <person name="Lu Y."/>
            <person name="Fan D."/>
            <person name="Liu Y."/>
            <person name="Guan J."/>
            <person name="Zhang Y."/>
            <person name="Yu S."/>
            <person name="Liu X."/>
            <person name="Zhang Y."/>
            <person name="Hong G."/>
            <person name="Han B."/>
            <person name="Choisne N."/>
            <person name="Demange N."/>
            <person name="Orjeda G."/>
            <person name="Samain S."/>
            <person name="Cattolico L."/>
            <person name="Pelletier E."/>
            <person name="Couloux A."/>
            <person name="Segurens B."/>
            <person name="Wincker P."/>
            <person name="D'Hont A."/>
            <person name="Scarpelli C."/>
            <person name="Weissenbach J."/>
            <person name="Salanoubat M."/>
            <person name="Quetier F."/>
            <person name="Yu Y."/>
            <person name="Kim H.R."/>
            <person name="Rambo T."/>
            <person name="Currie J."/>
            <person name="Collura K."/>
            <person name="Luo M."/>
            <person name="Yang T."/>
            <person name="Ammiraju J.S.S."/>
            <person name="Engler F."/>
            <person name="Soderlund C."/>
            <person name="Wing R.A."/>
            <person name="Palmer L.E."/>
            <person name="de la Bastide M."/>
            <person name="Spiegel L."/>
            <person name="Nascimento L."/>
            <person name="Zutavern T."/>
            <person name="O'Shaughnessy A."/>
            <person name="Dike S."/>
            <person name="Dedhia N."/>
            <person name="Preston R."/>
            <person name="Balija V."/>
            <person name="McCombie W.R."/>
            <person name="Chow T."/>
            <person name="Chen H."/>
            <person name="Chung M."/>
            <person name="Chen C."/>
            <person name="Shaw J."/>
            <person name="Wu H."/>
            <person name="Hsiao K."/>
            <person name="Chao Y."/>
            <person name="Chu M."/>
            <person name="Cheng C."/>
            <person name="Hour A."/>
            <person name="Lee P."/>
            <person name="Lin S."/>
            <person name="Lin Y."/>
            <person name="Liou J."/>
            <person name="Liu S."/>
            <person name="Hsing Y."/>
            <person name="Raghuvanshi S."/>
            <person name="Mohanty A."/>
            <person name="Bharti A.K."/>
            <person name="Gaur A."/>
            <person name="Gupta V."/>
            <person name="Kumar D."/>
            <person name="Ravi V."/>
            <person name="Vij S."/>
            <person name="Kapur A."/>
            <person name="Khurana P."/>
            <person name="Khurana P."/>
            <person name="Khurana J.P."/>
            <person name="Tyagi A.K."/>
            <person name="Gaikwad K."/>
            <person name="Singh A."/>
            <person name="Dalal V."/>
            <person name="Srivastava S."/>
            <person name="Dixit A."/>
            <person name="Pal A.K."/>
            <person name="Ghazi I.A."/>
            <person name="Yadav M."/>
            <person name="Pandit A."/>
            <person name="Bhargava A."/>
            <person name="Sureshbabu K."/>
            <person name="Batra K."/>
            <person name="Sharma T.R."/>
            <person name="Mohapatra T."/>
            <person name="Singh N.K."/>
            <person name="Messing J."/>
            <person name="Nelson A.B."/>
            <person name="Fuks G."/>
            <person name="Kavchok S."/>
            <person name="Keizer G."/>
            <person name="Linton E."/>
            <person name="Llaca V."/>
            <person name="Song R."/>
            <person name="Tanyolac B."/>
            <person name="Young S."/>
            <person name="Ho-Il K."/>
            <person name="Hahn J.H."/>
            <person name="Sangsakoo G."/>
            <person name="Vanavichit A."/>
            <person name="de Mattos Luiz.A.T."/>
            <person name="Zimmer P.D."/>
            <person name="Malone G."/>
            <person name="Dellagostin O."/>
            <person name="de Oliveira A.C."/>
            <person name="Bevan M."/>
            <person name="Bancroft I."/>
            <person name="Minx P."/>
            <person name="Cordum H."/>
            <person name="Wilson R."/>
            <person name="Cheng Z."/>
            <person name="Jin W."/>
            <person name="Jiang J."/>
            <person name="Leong S.A."/>
            <person name="Iwama H."/>
            <person name="Gojobori T."/>
            <person name="Itoh T."/>
            <person name="Niimura Y."/>
            <person name="Fujii Y."/>
            <person name="Habara T."/>
            <person name="Sakai H."/>
            <person name="Sato Y."/>
            <person name="Wilson G."/>
            <person name="Kumar K."/>
            <person name="McCouch S."/>
            <person name="Juretic N."/>
            <person name="Hoen D."/>
            <person name="Wright S."/>
            <person name="Bruskiewich R."/>
            <person name="Bureau T."/>
            <person name="Miyao A."/>
            <person name="Hirochika H."/>
            <person name="Nishikawa T."/>
            <person name="Kadowaki K."/>
            <person name="Sugiura M."/>
            <person name="Burr B."/>
            <person name="Sasaki T."/>
        </authorList>
    </citation>
    <scope>NUCLEOTIDE SEQUENCE [LARGE SCALE GENOMIC DNA]</scope>
    <source>
        <strain evidence="3">cv. Nipponbare</strain>
    </source>
</reference>
<accession>Q6H8H5</accession>
<name>Q6H8H5_ORYSJ</name>
<reference evidence="3" key="2">
    <citation type="journal article" date="2008" name="Nucleic Acids Res.">
        <title>The rice annotation project database (RAP-DB): 2008 update.</title>
        <authorList>
            <consortium name="The rice annotation project (RAP)"/>
        </authorList>
    </citation>
    <scope>GENOME REANNOTATION</scope>
    <source>
        <strain evidence="3">cv. Nipponbare</strain>
    </source>
</reference>
<feature type="region of interest" description="Disordered" evidence="1">
    <location>
        <begin position="17"/>
        <end position="56"/>
    </location>
</feature>
<organism evidence="2 3">
    <name type="scientific">Oryza sativa subsp. japonica</name>
    <name type="common">Rice</name>
    <dbReference type="NCBI Taxonomy" id="39947"/>
    <lineage>
        <taxon>Eukaryota</taxon>
        <taxon>Viridiplantae</taxon>
        <taxon>Streptophyta</taxon>
        <taxon>Embryophyta</taxon>
        <taxon>Tracheophyta</taxon>
        <taxon>Spermatophyta</taxon>
        <taxon>Magnoliopsida</taxon>
        <taxon>Liliopsida</taxon>
        <taxon>Poales</taxon>
        <taxon>Poaceae</taxon>
        <taxon>BOP clade</taxon>
        <taxon>Oryzoideae</taxon>
        <taxon>Oryzeae</taxon>
        <taxon>Oryzinae</taxon>
        <taxon>Oryza</taxon>
        <taxon>Oryza sativa</taxon>
    </lineage>
</organism>
<evidence type="ECO:0000256" key="1">
    <source>
        <dbReference type="SAM" id="MobiDB-lite"/>
    </source>
</evidence>
<dbReference type="AlphaFoldDB" id="Q6H8H5"/>
<dbReference type="Proteomes" id="UP000000763">
    <property type="component" value="Chromosome 2"/>
</dbReference>